<dbReference type="EMBL" id="PHUF01000004">
    <property type="protein sequence ID" value="PKB14541.1"/>
    <property type="molecule type" value="Genomic_DNA"/>
</dbReference>
<evidence type="ECO:0000259" key="1">
    <source>
        <dbReference type="Pfam" id="PF07486"/>
    </source>
</evidence>
<name>A0A2N0H6G1_9SPHN</name>
<dbReference type="RefSeq" id="WP_100867369.1">
    <property type="nucleotide sequence ID" value="NZ_PHUF01000004.1"/>
</dbReference>
<dbReference type="OrthoDB" id="9785345at2"/>
<dbReference type="Pfam" id="PF07486">
    <property type="entry name" value="Hydrolase_2"/>
    <property type="match status" value="1"/>
</dbReference>
<keyword evidence="3" id="KW-1185">Reference proteome</keyword>
<comment type="caution">
    <text evidence="2">The sequence shown here is derived from an EMBL/GenBank/DDBJ whole genome shotgun (WGS) entry which is preliminary data.</text>
</comment>
<sequence>MIGARGRVSSILAVCVALLVAIATAMTLVAAEQARPVITSPDTPISALPGQPGEAPVLADIQGLPADEARKRNAADPFFPGTVQPAPPFRLTTMGSDFDRARECLALAAMAEAGPSDDGQRAVMQVILNRVRHPAFAKTICGVVFEGADRSTGCQFTFTCDGSLTRQYSQIAWDRARARATAMLRGQVFAKVGNATHYHTDWVYPYWSPQLVKLTQVDTHLFFRWPGYWGTPAAMRIAYRGAEPDMAGLAGGGESPVPASLPSFAPLPPGTPKVAGGEVKVRDASGRGNFLLLSSSDPEQAVAGARKLCGTAPTCRVLGWLEATAIPARFPIPPASRAALAFSFSRDPSGAEIVLYDCRSFAGIAPDRCIPRMR</sequence>
<feature type="domain" description="Cell wall hydrolase SleB" evidence="1">
    <location>
        <begin position="116"/>
        <end position="223"/>
    </location>
</feature>
<dbReference type="Gene3D" id="1.10.10.2520">
    <property type="entry name" value="Cell wall hydrolase SleB, domain 1"/>
    <property type="match status" value="1"/>
</dbReference>
<evidence type="ECO:0000313" key="3">
    <source>
        <dbReference type="Proteomes" id="UP000232587"/>
    </source>
</evidence>
<dbReference type="InterPro" id="IPR011105">
    <property type="entry name" value="Cell_wall_hydrolase_SleB"/>
</dbReference>
<proteinExistence type="predicted"/>
<keyword evidence="2" id="KW-0378">Hydrolase</keyword>
<dbReference type="AlphaFoldDB" id="A0A2N0H6G1"/>
<accession>A0A2N0H6G1</accession>
<organism evidence="2 3">
    <name type="scientific">Novosphingobium kunmingense</name>
    <dbReference type="NCBI Taxonomy" id="1211806"/>
    <lineage>
        <taxon>Bacteria</taxon>
        <taxon>Pseudomonadati</taxon>
        <taxon>Pseudomonadota</taxon>
        <taxon>Alphaproteobacteria</taxon>
        <taxon>Sphingomonadales</taxon>
        <taxon>Sphingomonadaceae</taxon>
        <taxon>Novosphingobium</taxon>
    </lineage>
</organism>
<reference evidence="2 3" key="1">
    <citation type="submission" date="2017-11" db="EMBL/GenBank/DDBJ databases">
        <title>Genomic Encyclopedia of Type Strains, Phase III (KMG-III): the genomes of soil and plant-associated and newly described type strains.</title>
        <authorList>
            <person name="Whitman W."/>
        </authorList>
    </citation>
    <scope>NUCLEOTIDE SEQUENCE [LARGE SCALE GENOMIC DNA]</scope>
    <source>
        <strain evidence="2 3">CGMCC 1.12274</strain>
    </source>
</reference>
<gene>
    <name evidence="2" type="ORF">B0I00_2131</name>
</gene>
<protein>
    <submittedName>
        <fullName evidence="2">Spore germination cell wall hydrolase CwlJ-like protein</fullName>
    </submittedName>
</protein>
<evidence type="ECO:0000313" key="2">
    <source>
        <dbReference type="EMBL" id="PKB14541.1"/>
    </source>
</evidence>
<dbReference type="Proteomes" id="UP000232587">
    <property type="component" value="Unassembled WGS sequence"/>
</dbReference>
<dbReference type="GO" id="GO:0016787">
    <property type="term" value="F:hydrolase activity"/>
    <property type="evidence" value="ECO:0007669"/>
    <property type="project" value="UniProtKB-KW"/>
</dbReference>
<dbReference type="InterPro" id="IPR042047">
    <property type="entry name" value="SleB_dom1"/>
</dbReference>